<keyword evidence="2" id="KW-0963">Cytoplasm</keyword>
<dbReference type="GO" id="GO:0005737">
    <property type="term" value="C:cytoplasm"/>
    <property type="evidence" value="ECO:0007669"/>
    <property type="project" value="UniProtKB-SubCell"/>
</dbReference>
<dbReference type="Pfam" id="PF00582">
    <property type="entry name" value="Usp"/>
    <property type="match status" value="1"/>
</dbReference>
<comment type="subcellular location">
    <subcellularLocation>
        <location evidence="2">Cytoplasm</location>
    </subcellularLocation>
</comment>
<evidence type="ECO:0000256" key="1">
    <source>
        <dbReference type="ARBA" id="ARBA00008791"/>
    </source>
</evidence>
<dbReference type="InterPro" id="IPR006015">
    <property type="entry name" value="Universal_stress_UspA"/>
</dbReference>
<evidence type="ECO:0000256" key="2">
    <source>
        <dbReference type="PIRNR" id="PIRNR006276"/>
    </source>
</evidence>
<evidence type="ECO:0000313" key="4">
    <source>
        <dbReference type="EMBL" id="PWG81699.1"/>
    </source>
</evidence>
<dbReference type="SUPFAM" id="SSF52402">
    <property type="entry name" value="Adenine nucleotide alpha hydrolases-like"/>
    <property type="match status" value="1"/>
</dbReference>
<dbReference type="InterPro" id="IPR014729">
    <property type="entry name" value="Rossmann-like_a/b/a_fold"/>
</dbReference>
<keyword evidence="5" id="KW-1185">Reference proteome</keyword>
<dbReference type="PANTHER" id="PTHR46268:SF6">
    <property type="entry name" value="UNIVERSAL STRESS PROTEIN UP12"/>
    <property type="match status" value="1"/>
</dbReference>
<comment type="similarity">
    <text evidence="1 2">Belongs to the universal stress protein A family.</text>
</comment>
<name>A0A2U2PKL0_9SPHI</name>
<proteinExistence type="inferred from homology"/>
<gene>
    <name evidence="4" type="ORF">DDR33_04840</name>
</gene>
<organism evidence="4 5">
    <name type="scientific">Pararcticibacter amylolyticus</name>
    <dbReference type="NCBI Taxonomy" id="2173175"/>
    <lineage>
        <taxon>Bacteria</taxon>
        <taxon>Pseudomonadati</taxon>
        <taxon>Bacteroidota</taxon>
        <taxon>Sphingobacteriia</taxon>
        <taxon>Sphingobacteriales</taxon>
        <taxon>Sphingobacteriaceae</taxon>
        <taxon>Pararcticibacter</taxon>
    </lineage>
</organism>
<dbReference type="InterPro" id="IPR006016">
    <property type="entry name" value="UspA"/>
</dbReference>
<feature type="domain" description="UspA" evidence="3">
    <location>
        <begin position="8"/>
        <end position="152"/>
    </location>
</feature>
<dbReference type="PIRSF" id="PIRSF006276">
    <property type="entry name" value="UspA"/>
    <property type="match status" value="1"/>
</dbReference>
<evidence type="ECO:0000313" key="5">
    <source>
        <dbReference type="Proteomes" id="UP000245647"/>
    </source>
</evidence>
<comment type="caution">
    <text evidence="4">The sequence shown here is derived from an EMBL/GenBank/DDBJ whole genome shotgun (WGS) entry which is preliminary data.</text>
</comment>
<dbReference type="PRINTS" id="PR01438">
    <property type="entry name" value="UNVRSLSTRESS"/>
</dbReference>
<evidence type="ECO:0000259" key="3">
    <source>
        <dbReference type="Pfam" id="PF00582"/>
    </source>
</evidence>
<dbReference type="PANTHER" id="PTHR46268">
    <property type="entry name" value="STRESS RESPONSE PROTEIN NHAX"/>
    <property type="match status" value="1"/>
</dbReference>
<dbReference type="Proteomes" id="UP000245647">
    <property type="component" value="Unassembled WGS sequence"/>
</dbReference>
<dbReference type="Gene3D" id="3.40.50.620">
    <property type="entry name" value="HUPs"/>
    <property type="match status" value="1"/>
</dbReference>
<accession>A0A2U2PKL0</accession>
<dbReference type="OrthoDB" id="9788959at2"/>
<dbReference type="AlphaFoldDB" id="A0A2U2PKL0"/>
<protein>
    <recommendedName>
        <fullName evidence="2">Universal stress protein</fullName>
    </recommendedName>
</protein>
<sequence length="162" mass="17964">MKTLNQLHKILIAIEDSQYSDSVAGYGYELARKLDATVALLHVNDIPVSTPYVTDPMLNETPIVMPEVIQAQDESGKKLLNRVAEDFGEGVTTYTFHKLGNPRDEILSTAEEWEADLIIVGTHGRTGFDHFISGSVAERVVRKAKCPVLIIPNKEDDTKKAE</sequence>
<dbReference type="CDD" id="cd00293">
    <property type="entry name" value="USP-like"/>
    <property type="match status" value="1"/>
</dbReference>
<dbReference type="RefSeq" id="WP_109414645.1">
    <property type="nucleotide sequence ID" value="NZ_QEAS01000003.1"/>
</dbReference>
<reference evidence="4 5" key="1">
    <citation type="submission" date="2018-04" db="EMBL/GenBank/DDBJ databases">
        <title>Pedobacter chongqingensis sp. nov., isolated from a rottenly hemp rope.</title>
        <authorList>
            <person name="Cai Y."/>
        </authorList>
    </citation>
    <scope>NUCLEOTIDE SEQUENCE [LARGE SCALE GENOMIC DNA]</scope>
    <source>
        <strain evidence="4 5">FJ4-8</strain>
    </source>
</reference>
<dbReference type="EMBL" id="QEAS01000003">
    <property type="protein sequence ID" value="PWG81699.1"/>
    <property type="molecule type" value="Genomic_DNA"/>
</dbReference>